<evidence type="ECO:0000313" key="2">
    <source>
        <dbReference type="EMBL" id="TIX50942.1"/>
    </source>
</evidence>
<dbReference type="InterPro" id="IPR036278">
    <property type="entry name" value="Sialidase_sf"/>
</dbReference>
<dbReference type="CDD" id="cd15482">
    <property type="entry name" value="Sialidase_non-viral"/>
    <property type="match status" value="1"/>
</dbReference>
<dbReference type="OrthoDB" id="41724at2"/>
<keyword evidence="3" id="KW-1185">Reference proteome</keyword>
<protein>
    <submittedName>
        <fullName evidence="2">Exo-alpha-sialidase</fullName>
    </submittedName>
</protein>
<proteinExistence type="predicted"/>
<evidence type="ECO:0000313" key="3">
    <source>
        <dbReference type="Proteomes" id="UP000309389"/>
    </source>
</evidence>
<evidence type="ECO:0000256" key="1">
    <source>
        <dbReference type="SAM" id="MobiDB-lite"/>
    </source>
</evidence>
<feature type="compositionally biased region" description="Polar residues" evidence="1">
    <location>
        <begin position="29"/>
        <end position="40"/>
    </location>
</feature>
<feature type="compositionally biased region" description="Basic residues" evidence="1">
    <location>
        <begin position="18"/>
        <end position="28"/>
    </location>
</feature>
<dbReference type="Gene3D" id="2.120.10.10">
    <property type="match status" value="1"/>
</dbReference>
<dbReference type="Proteomes" id="UP000309389">
    <property type="component" value="Unassembled WGS sequence"/>
</dbReference>
<dbReference type="SUPFAM" id="SSF50939">
    <property type="entry name" value="Sialidases"/>
    <property type="match status" value="1"/>
</dbReference>
<accession>A0A4T3F5P3</accession>
<dbReference type="EMBL" id="SSHH01000001">
    <property type="protein sequence ID" value="TIX50942.1"/>
    <property type="molecule type" value="Genomic_DNA"/>
</dbReference>
<name>A0A4T3F5P3_9SPHN</name>
<reference evidence="2 3" key="1">
    <citation type="submission" date="2019-04" db="EMBL/GenBank/DDBJ databases">
        <title>Altererythrobacter aquimixticola sp. nov., isolated from sediment of junction between the ocean and a freshwater spring.</title>
        <authorList>
            <person name="Yoon J.-H."/>
        </authorList>
    </citation>
    <scope>NUCLEOTIDE SEQUENCE [LARGE SCALE GENOMIC DNA]</scope>
    <source>
        <strain evidence="2 3">SSKS-13</strain>
    </source>
</reference>
<organism evidence="2 3">
    <name type="scientific">Alteraurantiacibacter aquimixticola</name>
    <dbReference type="NCBI Taxonomy" id="2489173"/>
    <lineage>
        <taxon>Bacteria</taxon>
        <taxon>Pseudomonadati</taxon>
        <taxon>Pseudomonadota</taxon>
        <taxon>Alphaproteobacteria</taxon>
        <taxon>Sphingomonadales</taxon>
        <taxon>Erythrobacteraceae</taxon>
        <taxon>Alteraurantiacibacter</taxon>
    </lineage>
</organism>
<feature type="region of interest" description="Disordered" evidence="1">
    <location>
        <begin position="18"/>
        <end position="58"/>
    </location>
</feature>
<comment type="caution">
    <text evidence="2">The sequence shown here is derived from an EMBL/GenBank/DDBJ whole genome shotgun (WGS) entry which is preliminary data.</text>
</comment>
<sequence>MSAIRRAACSAGCNMRSLPRRGSARSSRKTCSGTRPSASTCRAAGAPEAPGEADRMATDMRPPIVPAGLDHDVVYRREDEFCSWPFTSGFWENGDGTLIANFMTRNVSYDSGDAIRHDVLGQNSSNPRTVTVRSHDRGLTWDGEDPQYNMMAGPGGGGETLDPAQMATSFDGPVDYRDPNVLLSSGSMGGFATASTRATAKLSRDGGRSWGETILVPLENLPSLTGIQSTLVRPDGRMLMFLFSVEPDNTRRRPLVYGSANGGREFHFMNYIVPEEDPWGNADGDYDDPSVAFVGHRWFYPRGYMLPDGRIICVIRCQRDPTGVMWSELYSSDDGGRTWGFLSRINDFGAPASLVVMPDGRVVAIYGYRLKPSGIRARVSEDGGRTWGRELIVRDDGGSWDLGYPNVWHVEGSTVGALYYFNSKHDPVQANGGVRHVARSIFSID</sequence>
<dbReference type="AlphaFoldDB" id="A0A4T3F5P3"/>
<gene>
    <name evidence="2" type="ORF">E5222_00145</name>
</gene>